<keyword evidence="2" id="KW-1185">Reference proteome</keyword>
<dbReference type="Proteomes" id="UP001595752">
    <property type="component" value="Unassembled WGS sequence"/>
</dbReference>
<proteinExistence type="predicted"/>
<evidence type="ECO:0000313" key="1">
    <source>
        <dbReference type="EMBL" id="MFC3883876.1"/>
    </source>
</evidence>
<comment type="caution">
    <text evidence="1">The sequence shown here is derived from an EMBL/GenBank/DDBJ whole genome shotgun (WGS) entry which is preliminary data.</text>
</comment>
<sequence>MKTFNADNVKEGSQADIHRGLHLKLEVGSKVLYDSEIYTIIYIYNNGYCEIRNENHQFEVLCVKLSELAHLE</sequence>
<evidence type="ECO:0000313" key="2">
    <source>
        <dbReference type="Proteomes" id="UP001595752"/>
    </source>
</evidence>
<organism evidence="1 2">
    <name type="scientific">Bacillus songklensis</name>
    <dbReference type="NCBI Taxonomy" id="1069116"/>
    <lineage>
        <taxon>Bacteria</taxon>
        <taxon>Bacillati</taxon>
        <taxon>Bacillota</taxon>
        <taxon>Bacilli</taxon>
        <taxon>Bacillales</taxon>
        <taxon>Bacillaceae</taxon>
        <taxon>Bacillus</taxon>
    </lineage>
</organism>
<accession>A0ABV8B3Q9</accession>
<name>A0ABV8B3Q9_9BACI</name>
<protein>
    <submittedName>
        <fullName evidence="1">Uncharacterized protein</fullName>
    </submittedName>
</protein>
<dbReference type="EMBL" id="JBHRZT010000043">
    <property type="protein sequence ID" value="MFC3883876.1"/>
    <property type="molecule type" value="Genomic_DNA"/>
</dbReference>
<gene>
    <name evidence="1" type="ORF">ACFOU2_10325</name>
</gene>
<reference evidence="2" key="1">
    <citation type="journal article" date="2019" name="Int. J. Syst. Evol. Microbiol.">
        <title>The Global Catalogue of Microorganisms (GCM) 10K type strain sequencing project: providing services to taxonomists for standard genome sequencing and annotation.</title>
        <authorList>
            <consortium name="The Broad Institute Genomics Platform"/>
            <consortium name="The Broad Institute Genome Sequencing Center for Infectious Disease"/>
            <person name="Wu L."/>
            <person name="Ma J."/>
        </authorList>
    </citation>
    <scope>NUCLEOTIDE SEQUENCE [LARGE SCALE GENOMIC DNA]</scope>
    <source>
        <strain evidence="2">CCUG 61889</strain>
    </source>
</reference>